<evidence type="ECO:0000313" key="3">
    <source>
        <dbReference type="EMBL" id="OGG00534.1"/>
    </source>
</evidence>
<feature type="transmembrane region" description="Helical" evidence="1">
    <location>
        <begin position="106"/>
        <end position="123"/>
    </location>
</feature>
<comment type="caution">
    <text evidence="3">The sequence shown here is derived from an EMBL/GenBank/DDBJ whole genome shotgun (WGS) entry which is preliminary data.</text>
</comment>
<dbReference type="Proteomes" id="UP000178230">
    <property type="component" value="Unassembled WGS sequence"/>
</dbReference>
<keyword evidence="1" id="KW-0472">Membrane</keyword>
<feature type="domain" description="CAAX prenyl protease 2/Lysostaphin resistance protein A-like" evidence="2">
    <location>
        <begin position="110"/>
        <end position="209"/>
    </location>
</feature>
<keyword evidence="1" id="KW-1133">Transmembrane helix</keyword>
<sequence length="215" mass="25426">MRHQVFIVWFIIFLLWSIYRVNFFRPEWIDELLVKPIIYVFPIIYIVRIKEKLKFKELGLISSLKDVFVDIFIGVIIGILFAFEGLYSNYVKYGRFSFLPLDTIKLSGGIIFFLLINLISSIWEEILGRGYIYQRLFKQSDRQFESALISSFLFLLLHIPIIFTRLHLMGVSLVIYIFSIIILGVTNCYLFSLRKSLVLPVLIHTFWNMTVALYL</sequence>
<dbReference type="GO" id="GO:0004175">
    <property type="term" value="F:endopeptidase activity"/>
    <property type="evidence" value="ECO:0007669"/>
    <property type="project" value="UniProtKB-ARBA"/>
</dbReference>
<proteinExistence type="predicted"/>
<accession>A0A1F5YKC2</accession>
<feature type="transmembrane region" description="Helical" evidence="1">
    <location>
        <begin position="67"/>
        <end position="86"/>
    </location>
</feature>
<evidence type="ECO:0000259" key="2">
    <source>
        <dbReference type="Pfam" id="PF02517"/>
    </source>
</evidence>
<feature type="transmembrane region" description="Helical" evidence="1">
    <location>
        <begin position="144"/>
        <end position="163"/>
    </location>
</feature>
<dbReference type="GO" id="GO:0080120">
    <property type="term" value="P:CAAX-box protein maturation"/>
    <property type="evidence" value="ECO:0007669"/>
    <property type="project" value="UniProtKB-ARBA"/>
</dbReference>
<evidence type="ECO:0000256" key="1">
    <source>
        <dbReference type="SAM" id="Phobius"/>
    </source>
</evidence>
<dbReference type="PANTHER" id="PTHR39430:SF1">
    <property type="entry name" value="PROTEASE"/>
    <property type="match status" value="1"/>
</dbReference>
<dbReference type="InterPro" id="IPR003675">
    <property type="entry name" value="Rce1/LyrA-like_dom"/>
</dbReference>
<dbReference type="PANTHER" id="PTHR39430">
    <property type="entry name" value="MEMBRANE-ASSOCIATED PROTEASE-RELATED"/>
    <property type="match status" value="1"/>
</dbReference>
<reference evidence="3 4" key="1">
    <citation type="journal article" date="2016" name="Nat. Commun.">
        <title>Thousands of microbial genomes shed light on interconnected biogeochemical processes in an aquifer system.</title>
        <authorList>
            <person name="Anantharaman K."/>
            <person name="Brown C.T."/>
            <person name="Hug L.A."/>
            <person name="Sharon I."/>
            <person name="Castelle C.J."/>
            <person name="Probst A.J."/>
            <person name="Thomas B.C."/>
            <person name="Singh A."/>
            <person name="Wilkins M.J."/>
            <person name="Karaoz U."/>
            <person name="Brodie E.L."/>
            <person name="Williams K.H."/>
            <person name="Hubbard S.S."/>
            <person name="Banfield J.F."/>
        </authorList>
    </citation>
    <scope>NUCLEOTIDE SEQUENCE [LARGE SCALE GENOMIC DNA]</scope>
</reference>
<feature type="transmembrane region" description="Helical" evidence="1">
    <location>
        <begin position="28"/>
        <end position="47"/>
    </location>
</feature>
<keyword evidence="1" id="KW-0812">Transmembrane</keyword>
<dbReference type="Pfam" id="PF02517">
    <property type="entry name" value="Rce1-like"/>
    <property type="match status" value="1"/>
</dbReference>
<feature type="transmembrane region" description="Helical" evidence="1">
    <location>
        <begin position="169"/>
        <end position="190"/>
    </location>
</feature>
<feature type="transmembrane region" description="Helical" evidence="1">
    <location>
        <begin position="197"/>
        <end position="214"/>
    </location>
</feature>
<name>A0A1F5YKC2_9BACT</name>
<protein>
    <recommendedName>
        <fullName evidence="2">CAAX prenyl protease 2/Lysostaphin resistance protein A-like domain-containing protein</fullName>
    </recommendedName>
</protein>
<organism evidence="3 4">
    <name type="scientific">Candidatus Gottesmanbacteria bacterium RBG_13_37_7</name>
    <dbReference type="NCBI Taxonomy" id="1798369"/>
    <lineage>
        <taxon>Bacteria</taxon>
        <taxon>Candidatus Gottesmaniibacteriota</taxon>
    </lineage>
</organism>
<evidence type="ECO:0000313" key="4">
    <source>
        <dbReference type="Proteomes" id="UP000178230"/>
    </source>
</evidence>
<dbReference type="AlphaFoldDB" id="A0A1F5YKC2"/>
<feature type="transmembrane region" description="Helical" evidence="1">
    <location>
        <begin position="5"/>
        <end position="22"/>
    </location>
</feature>
<dbReference type="EMBL" id="MFIY01000004">
    <property type="protein sequence ID" value="OGG00534.1"/>
    <property type="molecule type" value="Genomic_DNA"/>
</dbReference>
<gene>
    <name evidence="3" type="ORF">A2Y99_04175</name>
</gene>